<keyword evidence="2" id="KW-1133">Transmembrane helix</keyword>
<comment type="caution">
    <text evidence="4">The sequence shown here is derived from an EMBL/GenBank/DDBJ whole genome shotgun (WGS) entry which is preliminary data.</text>
</comment>
<name>A0A2N6T7W6_9CORY</name>
<reference evidence="4 5" key="1">
    <citation type="submission" date="2017-09" db="EMBL/GenBank/DDBJ databases">
        <title>Bacterial strain isolated from the female urinary microbiota.</title>
        <authorList>
            <person name="Thomas-White K."/>
            <person name="Kumar N."/>
            <person name="Forster S."/>
            <person name="Putonti C."/>
            <person name="Lawley T."/>
            <person name="Wolfe A.J."/>
        </authorList>
    </citation>
    <scope>NUCLEOTIDE SEQUENCE [LARGE SCALE GENOMIC DNA]</scope>
    <source>
        <strain evidence="4 5">UMB0792</strain>
    </source>
</reference>
<feature type="compositionally biased region" description="Basic and acidic residues" evidence="1">
    <location>
        <begin position="610"/>
        <end position="620"/>
    </location>
</feature>
<accession>A0A2N6T7W6</accession>
<evidence type="ECO:0000259" key="3">
    <source>
        <dbReference type="PROSITE" id="PS50234"/>
    </source>
</evidence>
<evidence type="ECO:0000313" key="4">
    <source>
        <dbReference type="EMBL" id="PMC65413.1"/>
    </source>
</evidence>
<keyword evidence="5" id="KW-1185">Reference proteome</keyword>
<dbReference type="PROSITE" id="PS50234">
    <property type="entry name" value="VWFA"/>
    <property type="match status" value="1"/>
</dbReference>
<dbReference type="AlphaFoldDB" id="A0A2N6T7W6"/>
<dbReference type="Pfam" id="PF13519">
    <property type="entry name" value="VWA_2"/>
    <property type="match status" value="1"/>
</dbReference>
<dbReference type="InterPro" id="IPR036465">
    <property type="entry name" value="vWFA_dom_sf"/>
</dbReference>
<dbReference type="SMART" id="SM00327">
    <property type="entry name" value="VWA"/>
    <property type="match status" value="1"/>
</dbReference>
<evidence type="ECO:0000256" key="2">
    <source>
        <dbReference type="SAM" id="Phobius"/>
    </source>
</evidence>
<sequence>MIFAYFCPMTVRTMMMKARENFVYGFVGVLAAAALLLVGGFVAPGVAVAQGASGSKAALIVDASGSMLDADVDGGTRMDAAKRAAHELVNDLPDSANLGLLAYGMRVSNAPEDHARGCQDVETLVPVGKLDRGLLNRKIDEMTPSGYTPIGHSLRAAAKELGDEGERTIILVSDGIDTCAPPPVCEVAKELAGEGVDLTIHTVGFKTDEEARKELECVARVSGGDFMEADDSASLAESLKFLAQRDAQAYQTAGTWFEYSDTPEDAKWLGEGRYRTKVDVPKKNNPGEEMPQRYFKLAIPEGHRAIVSTAIIPQRAASGRAREANLHVLGGNVLNPVENCRAALASDLGTGSTYGSGFLPPEPAVRVIDPEKSREDCDPQEWIVPTEFSLLSAARDEGTSGAEADVELEINFEPILDDSEKAKYPEPGEKTVDEDSPSLDFNDVTPVKGGPSFAQATEVKPGAYSDALVPGEYRFYKIPVEYGQQPVVNVRTGISEREAAETLNINLYSPLRIDHGSDSLIFYDEAEEGAVVGDKVDFRNSYKDSNARESGYAGYYLVGVALSQGDEDDIMGVEQPFEIAFDVVGKKVDGPKWRPTEKNGPEPSDTPPGTDKKKSDKSDDSDVQAQDESGDGGFGLKNMVMVAVGAGIVVLLAALVALIAVLRRK</sequence>
<feature type="region of interest" description="Disordered" evidence="1">
    <location>
        <begin position="590"/>
        <end position="630"/>
    </location>
</feature>
<keyword evidence="2" id="KW-0472">Membrane</keyword>
<keyword evidence="2" id="KW-0812">Transmembrane</keyword>
<dbReference type="Proteomes" id="UP000235836">
    <property type="component" value="Unassembled WGS sequence"/>
</dbReference>
<dbReference type="Gene3D" id="3.40.50.410">
    <property type="entry name" value="von Willebrand factor, type A domain"/>
    <property type="match status" value="1"/>
</dbReference>
<feature type="domain" description="VWFA" evidence="3">
    <location>
        <begin position="56"/>
        <end position="242"/>
    </location>
</feature>
<feature type="compositionally biased region" description="Basic and acidic residues" evidence="1">
    <location>
        <begin position="418"/>
        <end position="433"/>
    </location>
</feature>
<evidence type="ECO:0000313" key="5">
    <source>
        <dbReference type="Proteomes" id="UP000235836"/>
    </source>
</evidence>
<feature type="compositionally biased region" description="Basic and acidic residues" evidence="1">
    <location>
        <begin position="590"/>
        <end position="600"/>
    </location>
</feature>
<gene>
    <name evidence="4" type="ORF">CJ203_00600</name>
</gene>
<dbReference type="SUPFAM" id="SSF53300">
    <property type="entry name" value="vWA-like"/>
    <property type="match status" value="1"/>
</dbReference>
<proteinExistence type="predicted"/>
<dbReference type="EMBL" id="PNHG01000001">
    <property type="protein sequence ID" value="PMC65413.1"/>
    <property type="molecule type" value="Genomic_DNA"/>
</dbReference>
<dbReference type="InterPro" id="IPR002035">
    <property type="entry name" value="VWF_A"/>
</dbReference>
<feature type="transmembrane region" description="Helical" evidence="2">
    <location>
        <begin position="639"/>
        <end position="662"/>
    </location>
</feature>
<evidence type="ECO:0000256" key="1">
    <source>
        <dbReference type="SAM" id="MobiDB-lite"/>
    </source>
</evidence>
<organism evidence="4 5">
    <name type="scientific">Corynebacterium tuscaniense</name>
    <dbReference type="NCBI Taxonomy" id="302449"/>
    <lineage>
        <taxon>Bacteria</taxon>
        <taxon>Bacillati</taxon>
        <taxon>Actinomycetota</taxon>
        <taxon>Actinomycetes</taxon>
        <taxon>Mycobacteriales</taxon>
        <taxon>Corynebacteriaceae</taxon>
        <taxon>Corynebacterium</taxon>
    </lineage>
</organism>
<feature type="region of interest" description="Disordered" evidence="1">
    <location>
        <begin position="417"/>
        <end position="440"/>
    </location>
</feature>
<protein>
    <submittedName>
        <fullName evidence="4">VWA domain-containing protein</fullName>
    </submittedName>
</protein>